<dbReference type="GO" id="GO:0006352">
    <property type="term" value="P:DNA-templated transcription initiation"/>
    <property type="evidence" value="ECO:0007669"/>
    <property type="project" value="InterPro"/>
</dbReference>
<keyword evidence="2" id="KW-1185">Reference proteome</keyword>
<dbReference type="InterPro" id="IPR013324">
    <property type="entry name" value="RNA_pol_sigma_r3/r4-like"/>
</dbReference>
<dbReference type="STRING" id="84029.CROST_10640"/>
<gene>
    <name evidence="1" type="ORF">CROST_010190</name>
</gene>
<dbReference type="GO" id="GO:0003700">
    <property type="term" value="F:DNA-binding transcription factor activity"/>
    <property type="evidence" value="ECO:0007669"/>
    <property type="project" value="InterPro"/>
</dbReference>
<accession>A0A1S8LE44</accession>
<reference evidence="1 2" key="1">
    <citation type="submission" date="2022-04" db="EMBL/GenBank/DDBJ databases">
        <title>Genome sequence of C. roseum typestrain.</title>
        <authorList>
            <person name="Poehlein A."/>
            <person name="Schoch T."/>
            <person name="Duerre P."/>
            <person name="Daniel R."/>
        </authorList>
    </citation>
    <scope>NUCLEOTIDE SEQUENCE [LARGE SCALE GENOMIC DNA]</scope>
    <source>
        <strain evidence="1 2">DSM 7320</strain>
    </source>
</reference>
<protein>
    <submittedName>
        <fullName evidence="1">Uncharacterized protein</fullName>
    </submittedName>
</protein>
<dbReference type="Gene3D" id="1.20.140.160">
    <property type="match status" value="1"/>
</dbReference>
<name>A0A1S8LE44_9CLOT</name>
<sequence length="142" mass="17176">MRDKYKKIEGLLWDYKNMKAEIKNVELEIEALKEDYEGCVAISYKEKSSPTNKFNSVVENEVLNREKKINILQKKKRINEIQIQKIDNALETLSDTEKRIIELRYFYKLQFKQIAERLCMNETYCIQFKSKILHKLEWLVFM</sequence>
<dbReference type="InterPro" id="IPR007630">
    <property type="entry name" value="RNA_pol_sigma70_r4"/>
</dbReference>
<dbReference type="RefSeq" id="WP_077834295.1">
    <property type="nucleotide sequence ID" value="NZ_CP096983.1"/>
</dbReference>
<dbReference type="AlphaFoldDB" id="A0A1S8LE44"/>
<evidence type="ECO:0000313" key="1">
    <source>
        <dbReference type="EMBL" id="URZ10311.1"/>
    </source>
</evidence>
<organism evidence="1 2">
    <name type="scientific">Clostridium felsineum</name>
    <dbReference type="NCBI Taxonomy" id="36839"/>
    <lineage>
        <taxon>Bacteria</taxon>
        <taxon>Bacillati</taxon>
        <taxon>Bacillota</taxon>
        <taxon>Clostridia</taxon>
        <taxon>Eubacteriales</taxon>
        <taxon>Clostridiaceae</taxon>
        <taxon>Clostridium</taxon>
    </lineage>
</organism>
<dbReference type="EMBL" id="CP096983">
    <property type="protein sequence ID" value="URZ10311.1"/>
    <property type="molecule type" value="Genomic_DNA"/>
</dbReference>
<dbReference type="KEGG" id="crw:CROST_010190"/>
<evidence type="ECO:0000313" key="2">
    <source>
        <dbReference type="Proteomes" id="UP000190951"/>
    </source>
</evidence>
<dbReference type="SUPFAM" id="SSF88659">
    <property type="entry name" value="Sigma3 and sigma4 domains of RNA polymerase sigma factors"/>
    <property type="match status" value="1"/>
</dbReference>
<dbReference type="Pfam" id="PF04545">
    <property type="entry name" value="Sigma70_r4"/>
    <property type="match status" value="1"/>
</dbReference>
<dbReference type="Proteomes" id="UP000190951">
    <property type="component" value="Chromosome"/>
</dbReference>
<proteinExistence type="predicted"/>